<dbReference type="OrthoDB" id="674043at2"/>
<protein>
    <recommendedName>
        <fullName evidence="4">DUF4907 domain-containing protein</fullName>
    </recommendedName>
</protein>
<keyword evidence="1" id="KW-1133">Transmembrane helix</keyword>
<dbReference type="RefSeq" id="WP_074669678.1">
    <property type="nucleotide sequence ID" value="NZ_FNTB01000001.1"/>
</dbReference>
<organism evidence="2 3">
    <name type="scientific">Maribacter dokdonensis</name>
    <dbReference type="NCBI Taxonomy" id="320912"/>
    <lineage>
        <taxon>Bacteria</taxon>
        <taxon>Pseudomonadati</taxon>
        <taxon>Bacteroidota</taxon>
        <taxon>Flavobacteriia</taxon>
        <taxon>Flavobacteriales</taxon>
        <taxon>Flavobacteriaceae</taxon>
        <taxon>Maribacter</taxon>
    </lineage>
</organism>
<dbReference type="EMBL" id="FNTB01000001">
    <property type="protein sequence ID" value="SEB40205.1"/>
    <property type="molecule type" value="Genomic_DNA"/>
</dbReference>
<keyword evidence="1" id="KW-0812">Transmembrane</keyword>
<gene>
    <name evidence="2" type="ORF">SAMN05192540_0065</name>
</gene>
<dbReference type="Pfam" id="PF16250">
    <property type="entry name" value="DUF4907"/>
    <property type="match status" value="1"/>
</dbReference>
<dbReference type="AlphaFoldDB" id="A0A1H4J290"/>
<accession>A0A1H4J290</accession>
<evidence type="ECO:0000313" key="3">
    <source>
        <dbReference type="Proteomes" id="UP000183038"/>
    </source>
</evidence>
<evidence type="ECO:0000313" key="2">
    <source>
        <dbReference type="EMBL" id="SEB40205.1"/>
    </source>
</evidence>
<name>A0A1H4J290_9FLAO</name>
<evidence type="ECO:0000256" key="1">
    <source>
        <dbReference type="SAM" id="Phobius"/>
    </source>
</evidence>
<dbReference type="Proteomes" id="UP000183038">
    <property type="component" value="Unassembled WGS sequence"/>
</dbReference>
<evidence type="ECO:0008006" key="4">
    <source>
        <dbReference type="Google" id="ProtNLM"/>
    </source>
</evidence>
<keyword evidence="1" id="KW-0472">Membrane</keyword>
<dbReference type="InterPro" id="IPR032593">
    <property type="entry name" value="DUF4907"/>
</dbReference>
<proteinExistence type="predicted"/>
<feature type="transmembrane region" description="Helical" evidence="1">
    <location>
        <begin position="7"/>
        <end position="25"/>
    </location>
</feature>
<reference evidence="2 3" key="1">
    <citation type="submission" date="2016-10" db="EMBL/GenBank/DDBJ databases">
        <authorList>
            <person name="de Groot N.N."/>
        </authorList>
    </citation>
    <scope>NUCLEOTIDE SEQUENCE [LARGE SCALE GENOMIC DNA]</scope>
    <source>
        <strain evidence="2 3">MAR_2009_71</strain>
    </source>
</reference>
<sequence length="113" mass="12440">MSSTVKYSLAIVLFLVLGFGIVMYIQSEPSQNQIFESQILSLDDGFGYKILRGEKIVIVQEFVPGLPGKQQFVSKEEAQKTANLVLSKLEEGKSPILLPTDLAKLNISTQVGH</sequence>